<dbReference type="InterPro" id="IPR001424">
    <property type="entry name" value="SOD_Cu_Zn_dom"/>
</dbReference>
<keyword evidence="3" id="KW-0732">Signal</keyword>
<feature type="domain" description="Superoxide dismutase copper/zinc binding" evidence="4">
    <location>
        <begin position="39"/>
        <end position="169"/>
    </location>
</feature>
<organism evidence="5 6">
    <name type="scientific">Bdellovibrio bacteriovorus</name>
    <dbReference type="NCBI Taxonomy" id="959"/>
    <lineage>
        <taxon>Bacteria</taxon>
        <taxon>Pseudomonadati</taxon>
        <taxon>Bdellovibrionota</taxon>
        <taxon>Bdellovibrionia</taxon>
        <taxon>Bdellovibrionales</taxon>
        <taxon>Pseudobdellovibrionaceae</taxon>
        <taxon>Bdellovibrio</taxon>
    </lineage>
</organism>
<dbReference type="SUPFAM" id="SSF49329">
    <property type="entry name" value="Cu,Zn superoxide dismutase-like"/>
    <property type="match status" value="1"/>
</dbReference>
<dbReference type="EMBL" id="CP020946">
    <property type="protein sequence ID" value="ASD64191.1"/>
    <property type="molecule type" value="Genomic_DNA"/>
</dbReference>
<comment type="similarity">
    <text evidence="1">Belongs to the Cu-Zn superoxide dismutase family.</text>
</comment>
<dbReference type="GO" id="GO:0006801">
    <property type="term" value="P:superoxide metabolic process"/>
    <property type="evidence" value="ECO:0007669"/>
    <property type="project" value="InterPro"/>
</dbReference>
<evidence type="ECO:0000256" key="1">
    <source>
        <dbReference type="ARBA" id="ARBA00010457"/>
    </source>
</evidence>
<dbReference type="PANTHER" id="PTHR10003">
    <property type="entry name" value="SUPEROXIDE DISMUTASE CU-ZN -RELATED"/>
    <property type="match status" value="1"/>
</dbReference>
<evidence type="ECO:0000313" key="6">
    <source>
        <dbReference type="Proteomes" id="UP000197003"/>
    </source>
</evidence>
<proteinExistence type="inferred from homology"/>
<evidence type="ECO:0000256" key="3">
    <source>
        <dbReference type="SAM" id="SignalP"/>
    </source>
</evidence>
<dbReference type="Proteomes" id="UP000197003">
    <property type="component" value="Chromosome"/>
</dbReference>
<sequence>MFKALSKALVLTLVGASSVYAQQDPIAIIIRNAKGEQVGNATLTDVTNGMRIQMELQNLPPGEKAFHIHEKGLCTAPDFKSAGAHFNPDKKKHGHKSKGGPHAGDFNNIVVKEDGTASVDVVNPMLTVRAGKNSVVSKEGTAIVIHAKADDYKSQPAGEAGDRIACGEIKTPPDTKPVIK</sequence>
<dbReference type="AlphaFoldDB" id="A0A1Z3N9U1"/>
<reference evidence="5 6" key="1">
    <citation type="submission" date="2017-04" db="EMBL/GenBank/DDBJ databases">
        <title>Whole genome sequence of Bdellovibrio bacteriovorus strain SSB218315.</title>
        <authorList>
            <person name="Oyedara O."/>
            <person name="Rodriguez-Perez M.A."/>
        </authorList>
    </citation>
    <scope>NUCLEOTIDE SEQUENCE [LARGE SCALE GENOMIC DNA]</scope>
    <source>
        <strain evidence="5 6">SSB218315</strain>
    </source>
</reference>
<evidence type="ECO:0000259" key="4">
    <source>
        <dbReference type="Pfam" id="PF00080"/>
    </source>
</evidence>
<gene>
    <name evidence="5" type="ORF">B9G79_11755</name>
</gene>
<dbReference type="InterPro" id="IPR036423">
    <property type="entry name" value="SOD-like_Cu/Zn_dom_sf"/>
</dbReference>
<feature type="chain" id="PRO_5013300692" evidence="3">
    <location>
        <begin position="22"/>
        <end position="180"/>
    </location>
</feature>
<dbReference type="RefSeq" id="WP_088565670.1">
    <property type="nucleotide sequence ID" value="NZ_CP020946.1"/>
</dbReference>
<feature type="region of interest" description="Disordered" evidence="2">
    <location>
        <begin position="153"/>
        <end position="180"/>
    </location>
</feature>
<evidence type="ECO:0000313" key="5">
    <source>
        <dbReference type="EMBL" id="ASD64191.1"/>
    </source>
</evidence>
<dbReference type="CDD" id="cd00305">
    <property type="entry name" value="Cu-Zn_Superoxide_Dismutase"/>
    <property type="match status" value="1"/>
</dbReference>
<dbReference type="GO" id="GO:0005507">
    <property type="term" value="F:copper ion binding"/>
    <property type="evidence" value="ECO:0007669"/>
    <property type="project" value="InterPro"/>
</dbReference>
<dbReference type="InterPro" id="IPR024134">
    <property type="entry name" value="SOD_Cu/Zn_/chaperone"/>
</dbReference>
<accession>A0A1Z3N9U1</accession>
<dbReference type="OrthoDB" id="5293043at2"/>
<name>A0A1Z3N9U1_BDEBC</name>
<protein>
    <submittedName>
        <fullName evidence="5">Superoxide dismutase</fullName>
    </submittedName>
</protein>
<feature type="signal peptide" evidence="3">
    <location>
        <begin position="1"/>
        <end position="21"/>
    </location>
</feature>
<dbReference type="Pfam" id="PF00080">
    <property type="entry name" value="Sod_Cu"/>
    <property type="match status" value="1"/>
</dbReference>
<dbReference type="Gene3D" id="2.60.40.200">
    <property type="entry name" value="Superoxide dismutase, copper/zinc binding domain"/>
    <property type="match status" value="1"/>
</dbReference>
<evidence type="ECO:0000256" key="2">
    <source>
        <dbReference type="SAM" id="MobiDB-lite"/>
    </source>
</evidence>